<proteinExistence type="predicted"/>
<dbReference type="Pfam" id="PF02213">
    <property type="entry name" value="GYF"/>
    <property type="match status" value="1"/>
</dbReference>
<keyword evidence="4" id="KW-1185">Reference proteome</keyword>
<dbReference type="AlphaFoldDB" id="A0AA35RQL5"/>
<dbReference type="PANTHER" id="PTHR13138:SF3">
    <property type="entry name" value="CD2 ANTIGEN CYTOPLASMIC TAIL-BINDING PROTEIN 2"/>
    <property type="match status" value="1"/>
</dbReference>
<dbReference type="Gene3D" id="3.30.1490.40">
    <property type="match status" value="1"/>
</dbReference>
<feature type="region of interest" description="Disordered" evidence="1">
    <location>
        <begin position="85"/>
        <end position="124"/>
    </location>
</feature>
<dbReference type="SMART" id="SM00444">
    <property type="entry name" value="GYF"/>
    <property type="match status" value="1"/>
</dbReference>
<dbReference type="Proteomes" id="UP001174909">
    <property type="component" value="Unassembled WGS sequence"/>
</dbReference>
<protein>
    <submittedName>
        <fullName evidence="3">CD2 antigen cytoplasmic tail-binding protein 2</fullName>
    </submittedName>
</protein>
<dbReference type="InterPro" id="IPR035445">
    <property type="entry name" value="GYF-like_dom_sf"/>
</dbReference>
<feature type="region of interest" description="Disordered" evidence="1">
    <location>
        <begin position="163"/>
        <end position="190"/>
    </location>
</feature>
<name>A0AA35RQL5_GEOBA</name>
<dbReference type="FunFam" id="3.30.1490.40:FF:000005">
    <property type="entry name" value="CD2 antigen cytoplasmic tail-binding protein 2"/>
    <property type="match status" value="1"/>
</dbReference>
<feature type="compositionally biased region" description="Low complexity" evidence="1">
    <location>
        <begin position="173"/>
        <end position="182"/>
    </location>
</feature>
<organism evidence="3 4">
    <name type="scientific">Geodia barretti</name>
    <name type="common">Barrett's horny sponge</name>
    <dbReference type="NCBI Taxonomy" id="519541"/>
    <lineage>
        <taxon>Eukaryota</taxon>
        <taxon>Metazoa</taxon>
        <taxon>Porifera</taxon>
        <taxon>Demospongiae</taxon>
        <taxon>Heteroscleromorpha</taxon>
        <taxon>Tetractinellida</taxon>
        <taxon>Astrophorina</taxon>
        <taxon>Geodiidae</taxon>
        <taxon>Geodia</taxon>
    </lineage>
</organism>
<evidence type="ECO:0000313" key="3">
    <source>
        <dbReference type="EMBL" id="CAI8015900.1"/>
    </source>
</evidence>
<comment type="caution">
    <text evidence="3">The sequence shown here is derived from an EMBL/GenBank/DDBJ whole genome shotgun (WGS) entry which is preliminary data.</text>
</comment>
<dbReference type="PROSITE" id="PS50829">
    <property type="entry name" value="GYF"/>
    <property type="match status" value="1"/>
</dbReference>
<sequence>MEEGYFDAHGNYYLKDNEDVQDTWLEGVDWNKIEEEREWEEGKKKRGEVAEEAMAVTEAQVDKLLVYKSILELLQPGETVTKAVRRLGGGKSTPASEKWKKKKKKAGQDQSSTKSQEGEGVSKEAMERLTGLADQLVATGDYSVYSDTYEKMKYYVEREEKAREPVDMFSDAPPSSSSSSSSVPPPGSGGGGVDCVMWEYKWENVEEAKIHGPFTSTQMSEWAGNNYFPDGVWVRKANVPDAAFYSSKRIDFDLYS</sequence>
<gene>
    <name evidence="3" type="ORF">GBAR_LOCUS9831</name>
</gene>
<evidence type="ECO:0000256" key="1">
    <source>
        <dbReference type="SAM" id="MobiDB-lite"/>
    </source>
</evidence>
<dbReference type="EMBL" id="CASHTH010001475">
    <property type="protein sequence ID" value="CAI8015900.1"/>
    <property type="molecule type" value="Genomic_DNA"/>
</dbReference>
<accession>A0AA35RQL5</accession>
<dbReference type="InterPro" id="IPR003169">
    <property type="entry name" value="GYF"/>
</dbReference>
<reference evidence="3" key="1">
    <citation type="submission" date="2023-03" db="EMBL/GenBank/DDBJ databases">
        <authorList>
            <person name="Steffen K."/>
            <person name="Cardenas P."/>
        </authorList>
    </citation>
    <scope>NUCLEOTIDE SEQUENCE</scope>
</reference>
<evidence type="ECO:0000313" key="4">
    <source>
        <dbReference type="Proteomes" id="UP001174909"/>
    </source>
</evidence>
<evidence type="ECO:0000259" key="2">
    <source>
        <dbReference type="PROSITE" id="PS50829"/>
    </source>
</evidence>
<dbReference type="SUPFAM" id="SSF55277">
    <property type="entry name" value="GYF domain"/>
    <property type="match status" value="1"/>
</dbReference>
<dbReference type="InterPro" id="IPR039905">
    <property type="entry name" value="CD2BP2/Lin1"/>
</dbReference>
<dbReference type="GO" id="GO:0005682">
    <property type="term" value="C:U5 snRNP"/>
    <property type="evidence" value="ECO:0007669"/>
    <property type="project" value="InterPro"/>
</dbReference>
<dbReference type="PANTHER" id="PTHR13138">
    <property type="entry name" value="PROTEIN LIN1"/>
    <property type="match status" value="1"/>
</dbReference>
<feature type="domain" description="GYF" evidence="2">
    <location>
        <begin position="195"/>
        <end position="253"/>
    </location>
</feature>